<name>A0A9W6TN93_9STRA</name>
<gene>
    <name evidence="2" type="ORF">Pfra01_000175700</name>
</gene>
<keyword evidence="3" id="KW-1185">Reference proteome</keyword>
<evidence type="ECO:0000313" key="3">
    <source>
        <dbReference type="Proteomes" id="UP001165121"/>
    </source>
</evidence>
<sequence length="70" mass="7897">MLDPSDRRPGFQAEAGSKNQGDLDLGISWMDPYIQTCGGSISKSLRFRSRRLVDLGLIWGGVYPGYYKWI</sequence>
<evidence type="ECO:0000313" key="2">
    <source>
        <dbReference type="EMBL" id="GMF18790.1"/>
    </source>
</evidence>
<dbReference type="AlphaFoldDB" id="A0A9W6TN93"/>
<feature type="region of interest" description="Disordered" evidence="1">
    <location>
        <begin position="1"/>
        <end position="22"/>
    </location>
</feature>
<evidence type="ECO:0000256" key="1">
    <source>
        <dbReference type="SAM" id="MobiDB-lite"/>
    </source>
</evidence>
<proteinExistence type="predicted"/>
<dbReference type="Proteomes" id="UP001165121">
    <property type="component" value="Unassembled WGS sequence"/>
</dbReference>
<protein>
    <submittedName>
        <fullName evidence="2">Unnamed protein product</fullName>
    </submittedName>
</protein>
<accession>A0A9W6TN93</accession>
<dbReference type="EMBL" id="BSXT01000141">
    <property type="protein sequence ID" value="GMF18790.1"/>
    <property type="molecule type" value="Genomic_DNA"/>
</dbReference>
<reference evidence="2" key="1">
    <citation type="submission" date="2023-04" db="EMBL/GenBank/DDBJ databases">
        <title>Phytophthora fragariaefolia NBRC 109709.</title>
        <authorList>
            <person name="Ichikawa N."/>
            <person name="Sato H."/>
            <person name="Tonouchi N."/>
        </authorList>
    </citation>
    <scope>NUCLEOTIDE SEQUENCE</scope>
    <source>
        <strain evidence="2">NBRC 109709</strain>
    </source>
</reference>
<comment type="caution">
    <text evidence="2">The sequence shown here is derived from an EMBL/GenBank/DDBJ whole genome shotgun (WGS) entry which is preliminary data.</text>
</comment>
<organism evidence="2 3">
    <name type="scientific">Phytophthora fragariaefolia</name>
    <dbReference type="NCBI Taxonomy" id="1490495"/>
    <lineage>
        <taxon>Eukaryota</taxon>
        <taxon>Sar</taxon>
        <taxon>Stramenopiles</taxon>
        <taxon>Oomycota</taxon>
        <taxon>Peronosporomycetes</taxon>
        <taxon>Peronosporales</taxon>
        <taxon>Peronosporaceae</taxon>
        <taxon>Phytophthora</taxon>
    </lineage>
</organism>